<dbReference type="AlphaFoldDB" id="M1BBZ7"/>
<accession>M1BBZ7</accession>
<keyword evidence="1" id="KW-0812">Transmembrane</keyword>
<dbReference type="HOGENOM" id="CLU_2337644_0_0_1"/>
<organism evidence="2 3">
    <name type="scientific">Solanum tuberosum</name>
    <name type="common">Potato</name>
    <dbReference type="NCBI Taxonomy" id="4113"/>
    <lineage>
        <taxon>Eukaryota</taxon>
        <taxon>Viridiplantae</taxon>
        <taxon>Streptophyta</taxon>
        <taxon>Embryophyta</taxon>
        <taxon>Tracheophyta</taxon>
        <taxon>Spermatophyta</taxon>
        <taxon>Magnoliopsida</taxon>
        <taxon>eudicotyledons</taxon>
        <taxon>Gunneridae</taxon>
        <taxon>Pentapetalae</taxon>
        <taxon>asterids</taxon>
        <taxon>lamiids</taxon>
        <taxon>Solanales</taxon>
        <taxon>Solanaceae</taxon>
        <taxon>Solanoideae</taxon>
        <taxon>Solaneae</taxon>
        <taxon>Solanum</taxon>
    </lineage>
</organism>
<proteinExistence type="predicted"/>
<evidence type="ECO:0000313" key="3">
    <source>
        <dbReference type="Proteomes" id="UP000011115"/>
    </source>
</evidence>
<reference evidence="2" key="2">
    <citation type="submission" date="2015-06" db="UniProtKB">
        <authorList>
            <consortium name="EnsemblPlants"/>
        </authorList>
    </citation>
    <scope>IDENTIFICATION</scope>
    <source>
        <strain evidence="2">DM1-3 516 R44</strain>
    </source>
</reference>
<dbReference type="OrthoDB" id="2014299at2759"/>
<dbReference type="EnsemblPlants" id="PGSC0003DMT400041784">
    <property type="protein sequence ID" value="PGSC0003DMT400041784"/>
    <property type="gene ID" value="PGSC0003DMG400016207"/>
</dbReference>
<dbReference type="EnsemblPlants" id="PGSC0003DMT400041785">
    <property type="protein sequence ID" value="PGSC0003DMT400041785"/>
    <property type="gene ID" value="PGSC0003DMG400016207"/>
</dbReference>
<name>M1BBZ7_SOLTU</name>
<sequence length="98" mass="11489">MKLGICRKFLYLVKPSTVMLILNGYLSSHILINFFFYSSFCKACETCPIARYVSTKYRWFLMDPNDFAVEILVEVFLASLVYPLTLVTIFLRRVIMQI</sequence>
<dbReference type="Proteomes" id="UP000011115">
    <property type="component" value="Unassembled WGS sequence"/>
</dbReference>
<dbReference type="Gramene" id="PGSC0003DMT400041785">
    <property type="protein sequence ID" value="PGSC0003DMT400041785"/>
    <property type="gene ID" value="PGSC0003DMG400016207"/>
</dbReference>
<protein>
    <submittedName>
        <fullName evidence="2">Threonine endopeptidase</fullName>
    </submittedName>
</protein>
<feature type="transmembrane region" description="Helical" evidence="1">
    <location>
        <begin position="12"/>
        <end position="32"/>
    </location>
</feature>
<keyword evidence="1" id="KW-1133">Transmembrane helix</keyword>
<dbReference type="Gramene" id="PGSC0003DMT400041784">
    <property type="protein sequence ID" value="PGSC0003DMT400041784"/>
    <property type="gene ID" value="PGSC0003DMG400016207"/>
</dbReference>
<reference evidence="3" key="1">
    <citation type="journal article" date="2011" name="Nature">
        <title>Genome sequence and analysis of the tuber crop potato.</title>
        <authorList>
            <consortium name="The Potato Genome Sequencing Consortium"/>
        </authorList>
    </citation>
    <scope>NUCLEOTIDE SEQUENCE [LARGE SCALE GENOMIC DNA]</scope>
    <source>
        <strain evidence="3">cv. DM1-3 516 R44</strain>
    </source>
</reference>
<gene>
    <name evidence="2" type="primary">LOC102580424</name>
</gene>
<evidence type="ECO:0000256" key="1">
    <source>
        <dbReference type="SAM" id="Phobius"/>
    </source>
</evidence>
<keyword evidence="3" id="KW-1185">Reference proteome</keyword>
<evidence type="ECO:0000313" key="2">
    <source>
        <dbReference type="EnsemblPlants" id="PGSC0003DMT400041785"/>
    </source>
</evidence>
<feature type="transmembrane region" description="Helical" evidence="1">
    <location>
        <begin position="67"/>
        <end position="91"/>
    </location>
</feature>
<keyword evidence="1" id="KW-0472">Membrane</keyword>
<dbReference type="ExpressionAtlas" id="M1BBZ7">
    <property type="expression patterns" value="baseline"/>
</dbReference>